<comment type="caution">
    <text evidence="1">The sequence shown here is derived from an EMBL/GenBank/DDBJ whole genome shotgun (WGS) entry which is preliminary data.</text>
</comment>
<dbReference type="Proteomes" id="UP000618943">
    <property type="component" value="Unassembled WGS sequence"/>
</dbReference>
<accession>A0ABS1HAH0</accession>
<organism evidence="1 2">
    <name type="scientific">Viridibacillus soli</name>
    <dbReference type="NCBI Taxonomy" id="2798301"/>
    <lineage>
        <taxon>Bacteria</taxon>
        <taxon>Bacillati</taxon>
        <taxon>Bacillota</taxon>
        <taxon>Bacilli</taxon>
        <taxon>Bacillales</taxon>
        <taxon>Caryophanaceae</taxon>
        <taxon>Viridibacillus</taxon>
    </lineage>
</organism>
<dbReference type="EMBL" id="JAEOAH010000031">
    <property type="protein sequence ID" value="MBK3496432.1"/>
    <property type="molecule type" value="Genomic_DNA"/>
</dbReference>
<evidence type="ECO:0000313" key="2">
    <source>
        <dbReference type="Proteomes" id="UP000618943"/>
    </source>
</evidence>
<dbReference type="InterPro" id="IPR016181">
    <property type="entry name" value="Acyl_CoA_acyltransferase"/>
</dbReference>
<sequence>MGIFIKKYIGNHLKEIEELMKYSYEEQSIFHIIEQQKYEFAYVAYDVESLVGLFVSFKSKMHPYCYYFRLFSMPFVSQNVEQQLMQYVLQNEVLELPLQTSLWETSRKLMELYEQFDLKIIRKTYMPKLYVHQNFPPFPVHKSEYELRTLKDIVNNQFQMEQLLALVRRNYEETHLANPVADLSLKQWQQLFADAILEGSFLLCNASDQSIVAYSFLHEAENDKDLELGWCGVDQLEQLSLLQILISKQITYANTNGYEALIGEFDTTSKYALEILKAFPFEPCPTWITFQR</sequence>
<gene>
    <name evidence="1" type="ORF">JFL43_16520</name>
</gene>
<evidence type="ECO:0000313" key="1">
    <source>
        <dbReference type="EMBL" id="MBK3496432.1"/>
    </source>
</evidence>
<keyword evidence="2" id="KW-1185">Reference proteome</keyword>
<dbReference type="SUPFAM" id="SSF55729">
    <property type="entry name" value="Acyl-CoA N-acyltransferases (Nat)"/>
    <property type="match status" value="1"/>
</dbReference>
<protein>
    <submittedName>
        <fullName evidence="1">GNAT family acetyltransferase</fullName>
    </submittedName>
</protein>
<dbReference type="RefSeq" id="WP_200749900.1">
    <property type="nucleotide sequence ID" value="NZ_JAEOAH010000031.1"/>
</dbReference>
<proteinExistence type="predicted"/>
<name>A0ABS1HAH0_9BACL</name>
<reference evidence="1 2" key="1">
    <citation type="submission" date="2020-12" db="EMBL/GenBank/DDBJ databases">
        <title>YIM B01967 draft genome.</title>
        <authorList>
            <person name="Yan X."/>
        </authorList>
    </citation>
    <scope>NUCLEOTIDE SEQUENCE [LARGE SCALE GENOMIC DNA]</scope>
    <source>
        <strain evidence="1 2">YIM B01967</strain>
    </source>
</reference>